<evidence type="ECO:0000313" key="1">
    <source>
        <dbReference type="EMBL" id="MCX2743250.1"/>
    </source>
</evidence>
<name>A0ABT3RNR5_9BACT</name>
<protein>
    <submittedName>
        <fullName evidence="1">Uncharacterized protein</fullName>
    </submittedName>
</protein>
<organism evidence="1 2">
    <name type="scientific">Mangrovivirga halotolerans</name>
    <dbReference type="NCBI Taxonomy" id="2993936"/>
    <lineage>
        <taxon>Bacteria</taxon>
        <taxon>Pseudomonadati</taxon>
        <taxon>Bacteroidota</taxon>
        <taxon>Cytophagia</taxon>
        <taxon>Cytophagales</taxon>
        <taxon>Mangrovivirgaceae</taxon>
        <taxon>Mangrovivirga</taxon>
    </lineage>
</organism>
<dbReference type="EMBL" id="JAPFQN010000003">
    <property type="protein sequence ID" value="MCX2743250.1"/>
    <property type="molecule type" value="Genomic_DNA"/>
</dbReference>
<evidence type="ECO:0000313" key="2">
    <source>
        <dbReference type="Proteomes" id="UP001209885"/>
    </source>
</evidence>
<proteinExistence type="predicted"/>
<dbReference type="RefSeq" id="WP_266055625.1">
    <property type="nucleotide sequence ID" value="NZ_JAPFQN010000003.1"/>
</dbReference>
<dbReference type="Proteomes" id="UP001209885">
    <property type="component" value="Unassembled WGS sequence"/>
</dbReference>
<dbReference type="PROSITE" id="PS51257">
    <property type="entry name" value="PROKAR_LIPOPROTEIN"/>
    <property type="match status" value="1"/>
</dbReference>
<keyword evidence="2" id="KW-1185">Reference proteome</keyword>
<reference evidence="1 2" key="1">
    <citation type="submission" date="2022-11" db="EMBL/GenBank/DDBJ databases">
        <title>The characterization of three novel Bacteroidetes species and genomic analysis of their roles in tidal elemental geochemical cycles.</title>
        <authorList>
            <person name="Ma K."/>
        </authorList>
    </citation>
    <scope>NUCLEOTIDE SEQUENCE [LARGE SCALE GENOMIC DNA]</scope>
    <source>
        <strain evidence="1 2">M17</strain>
    </source>
</reference>
<gene>
    <name evidence="1" type="ORF">OO013_05200</name>
</gene>
<sequence length="128" mass="14323">MNHLTKIFFCFLLIGFIACSGSDEYAGKWKATNSEGDKFVFKFEPETLTISDSTKKATSIGYTQNKISNKNGVVTYGIQLEDGRHYDILFSNPSDSTSAIILESNSQKALYVLNRNEYVGFDEAHSIE</sequence>
<accession>A0ABT3RNR5</accession>
<comment type="caution">
    <text evidence="1">The sequence shown here is derived from an EMBL/GenBank/DDBJ whole genome shotgun (WGS) entry which is preliminary data.</text>
</comment>